<keyword evidence="2 6" id="KW-0689">Ribosomal protein</keyword>
<feature type="compositionally biased region" description="Basic and acidic residues" evidence="5">
    <location>
        <begin position="137"/>
        <end position="149"/>
    </location>
</feature>
<dbReference type="OrthoDB" id="9793353at2"/>
<evidence type="ECO:0000256" key="3">
    <source>
        <dbReference type="ARBA" id="ARBA00023274"/>
    </source>
</evidence>
<dbReference type="Proteomes" id="UP000008645">
    <property type="component" value="Chromosome"/>
</dbReference>
<dbReference type="InterPro" id="IPR013025">
    <property type="entry name" value="Ribosomal_uL23-like"/>
</dbReference>
<comment type="similarity">
    <text evidence="1">Belongs to the universal ribosomal protein uL23 family.</text>
</comment>
<dbReference type="GO" id="GO:0005840">
    <property type="term" value="C:ribosome"/>
    <property type="evidence" value="ECO:0007669"/>
    <property type="project" value="UniProtKB-KW"/>
</dbReference>
<evidence type="ECO:0000313" key="6">
    <source>
        <dbReference type="EMBL" id="CBZ40453.1"/>
    </source>
</evidence>
<organism evidence="6 7">
    <name type="scientific">Mycoplasma suis (strain KI_3806)</name>
    <dbReference type="NCBI Taxonomy" id="708248"/>
    <lineage>
        <taxon>Bacteria</taxon>
        <taxon>Bacillati</taxon>
        <taxon>Mycoplasmatota</taxon>
        <taxon>Mollicutes</taxon>
        <taxon>Mycoplasmataceae</taxon>
        <taxon>Mycoplasma</taxon>
    </lineage>
</organism>
<name>F0V3N1_MYCS3</name>
<dbReference type="Pfam" id="PF00276">
    <property type="entry name" value="Ribosomal_L23"/>
    <property type="match status" value="1"/>
</dbReference>
<dbReference type="RefSeq" id="WP_013609056.1">
    <property type="nucleotide sequence ID" value="NC_015153.1"/>
</dbReference>
<dbReference type="HOGENOM" id="CLU_118079_0_0_14"/>
<dbReference type="GO" id="GO:1990904">
    <property type="term" value="C:ribonucleoprotein complex"/>
    <property type="evidence" value="ECO:0007669"/>
    <property type="project" value="UniProtKB-KW"/>
</dbReference>
<gene>
    <name evidence="6" type="primary">rplW</name>
    <name evidence="6" type="ORF">MSUIS_03600</name>
</gene>
<dbReference type="InterPro" id="IPR012677">
    <property type="entry name" value="Nucleotide-bd_a/b_plait_sf"/>
</dbReference>
<evidence type="ECO:0000256" key="2">
    <source>
        <dbReference type="ARBA" id="ARBA00022980"/>
    </source>
</evidence>
<proteinExistence type="inferred from homology"/>
<dbReference type="GO" id="GO:0006412">
    <property type="term" value="P:translation"/>
    <property type="evidence" value="ECO:0007669"/>
    <property type="project" value="InterPro"/>
</dbReference>
<dbReference type="EMBL" id="FQ790233">
    <property type="protein sequence ID" value="CBZ40453.1"/>
    <property type="molecule type" value="Genomic_DNA"/>
</dbReference>
<dbReference type="InterPro" id="IPR012678">
    <property type="entry name" value="Ribosomal_uL23/eL15/eS24_sf"/>
</dbReference>
<evidence type="ECO:0000256" key="1">
    <source>
        <dbReference type="ARBA" id="ARBA00006700"/>
    </source>
</evidence>
<dbReference type="AlphaFoldDB" id="F0V3N1"/>
<dbReference type="Gene3D" id="3.30.70.330">
    <property type="match status" value="1"/>
</dbReference>
<evidence type="ECO:0000256" key="5">
    <source>
        <dbReference type="SAM" id="MobiDB-lite"/>
    </source>
</evidence>
<accession>F0V3N1</accession>
<feature type="region of interest" description="Disordered" evidence="5">
    <location>
        <begin position="130"/>
        <end position="153"/>
    </location>
</feature>
<sequence>MEVIDVIREIYYYQKGHHYRSSKSYKIVFLVDRRANKVMIKKAFKTMFGVQPEKVNTQNRHPQPARIMPKSRKNFTKAKKIAFIYLKKEDFEKLRQLFAMETIPEEFQSMASTLESEVAEAAAAAAAEVEAQNNSEGEIKAEDAAKEIQVEEVGDPVEIKKEEVEEIKEEEEKKE</sequence>
<protein>
    <recommendedName>
        <fullName evidence="4">50S ribosomal protein L23</fullName>
    </recommendedName>
</protein>
<dbReference type="KEGG" id="msk:MSUIS_03600"/>
<dbReference type="SUPFAM" id="SSF54189">
    <property type="entry name" value="Ribosomal proteins S24e, L23 and L15e"/>
    <property type="match status" value="1"/>
</dbReference>
<evidence type="ECO:0000313" key="7">
    <source>
        <dbReference type="Proteomes" id="UP000008645"/>
    </source>
</evidence>
<keyword evidence="3" id="KW-0687">Ribonucleoprotein</keyword>
<reference evidence="6 7" key="1">
    <citation type="journal article" date="2011" name="J. Bacteriol.">
        <title>Complete genome sequence of the hemotrophic Mycoplasma suis strain KI3806.</title>
        <authorList>
            <person name="Oehlerking J."/>
            <person name="Kube M."/>
            <person name="Felder K.M."/>
            <person name="Matter D."/>
            <person name="Wittenbrink M.M."/>
            <person name="Schwarzenbach S."/>
            <person name="Kramer M.M."/>
            <person name="Hoelzle K."/>
            <person name="Hoelzle L.E."/>
        </authorList>
    </citation>
    <scope>NUCLEOTIDE SEQUENCE [LARGE SCALE GENOMIC DNA]</scope>
    <source>
        <strain evidence="7">KI_3806</strain>
    </source>
</reference>
<dbReference type="GO" id="GO:0003735">
    <property type="term" value="F:structural constituent of ribosome"/>
    <property type="evidence" value="ECO:0007669"/>
    <property type="project" value="InterPro"/>
</dbReference>
<evidence type="ECO:0000256" key="4">
    <source>
        <dbReference type="ARBA" id="ARBA00035481"/>
    </source>
</evidence>